<protein>
    <submittedName>
        <fullName evidence="1">Uncharacterized protein</fullName>
    </submittedName>
</protein>
<accession>A0ABV2L1I5</accession>
<evidence type="ECO:0000313" key="2">
    <source>
        <dbReference type="Proteomes" id="UP001549145"/>
    </source>
</evidence>
<comment type="caution">
    <text evidence="1">The sequence shown here is derived from an EMBL/GenBank/DDBJ whole genome shotgun (WGS) entry which is preliminary data.</text>
</comment>
<dbReference type="EMBL" id="JBEPMM010000002">
    <property type="protein sequence ID" value="MET3691705.1"/>
    <property type="molecule type" value="Genomic_DNA"/>
</dbReference>
<dbReference type="RefSeq" id="WP_238276900.1">
    <property type="nucleotide sequence ID" value="NZ_BPQL01000019.1"/>
</dbReference>
<sequence>MALWLIPMRHSAHAFRVERDGDPIGFTYRDLETGEWLLTADAVRFDDRAALPAPFQRWTYEFAALPELCAFLSAPLPASPATLNLSEAA</sequence>
<proteinExistence type="predicted"/>
<keyword evidence="2" id="KW-1185">Reference proteome</keyword>
<organism evidence="1 2">
    <name type="scientific">Methylobacterium goesingense</name>
    <dbReference type="NCBI Taxonomy" id="243690"/>
    <lineage>
        <taxon>Bacteria</taxon>
        <taxon>Pseudomonadati</taxon>
        <taxon>Pseudomonadota</taxon>
        <taxon>Alphaproteobacteria</taxon>
        <taxon>Hyphomicrobiales</taxon>
        <taxon>Methylobacteriaceae</taxon>
        <taxon>Methylobacterium</taxon>
    </lineage>
</organism>
<evidence type="ECO:0000313" key="1">
    <source>
        <dbReference type="EMBL" id="MET3691705.1"/>
    </source>
</evidence>
<name>A0ABV2L1I5_9HYPH</name>
<dbReference type="Proteomes" id="UP001549145">
    <property type="component" value="Unassembled WGS sequence"/>
</dbReference>
<gene>
    <name evidence="1" type="ORF">ABID43_001230</name>
</gene>
<reference evidence="1 2" key="1">
    <citation type="submission" date="2024-06" db="EMBL/GenBank/DDBJ databases">
        <title>Genomic Encyclopedia of Type Strains, Phase IV (KMG-IV): sequencing the most valuable type-strain genomes for metagenomic binning, comparative biology and taxonomic classification.</title>
        <authorList>
            <person name="Goeker M."/>
        </authorList>
    </citation>
    <scope>NUCLEOTIDE SEQUENCE [LARGE SCALE GENOMIC DNA]</scope>
    <source>
        <strain evidence="1 2">DSM 21331</strain>
    </source>
</reference>